<dbReference type="AlphaFoldDB" id="A0A1W6ZS37"/>
<dbReference type="Pfam" id="PF00593">
    <property type="entry name" value="TonB_dep_Rec_b-barrel"/>
    <property type="match status" value="1"/>
</dbReference>
<keyword evidence="3 8" id="KW-1134">Transmembrane beta strand</keyword>
<keyword evidence="2 8" id="KW-0813">Transport</keyword>
<dbReference type="RefSeq" id="WP_086088578.1">
    <property type="nucleotide sequence ID" value="NZ_CP021112.1"/>
</dbReference>
<evidence type="ECO:0000313" key="11">
    <source>
        <dbReference type="Proteomes" id="UP000194137"/>
    </source>
</evidence>
<feature type="domain" description="TonB-dependent receptor-like beta-barrel" evidence="9">
    <location>
        <begin position="10"/>
        <end position="245"/>
    </location>
</feature>
<dbReference type="Proteomes" id="UP000194137">
    <property type="component" value="Chromosome"/>
</dbReference>
<dbReference type="GO" id="GO:0015344">
    <property type="term" value="F:siderophore uptake transmembrane transporter activity"/>
    <property type="evidence" value="ECO:0007669"/>
    <property type="project" value="TreeGrafter"/>
</dbReference>
<dbReference type="InterPro" id="IPR000531">
    <property type="entry name" value="Beta-barrel_TonB"/>
</dbReference>
<reference evidence="10 11" key="1">
    <citation type="submission" date="2017-05" db="EMBL/GenBank/DDBJ databases">
        <title>Full genome sequence of Pseudorhodoplanes sinuspersici.</title>
        <authorList>
            <person name="Dastgheib S.M.M."/>
            <person name="Shavandi M."/>
            <person name="Tirandaz H."/>
        </authorList>
    </citation>
    <scope>NUCLEOTIDE SEQUENCE [LARGE SCALE GENOMIC DNA]</scope>
    <source>
        <strain evidence="10 11">RIPI110</strain>
    </source>
</reference>
<comment type="subcellular location">
    <subcellularLocation>
        <location evidence="1 8">Cell outer membrane</location>
        <topology evidence="1 8">Multi-pass membrane protein</topology>
    </subcellularLocation>
</comment>
<keyword evidence="5" id="KW-0798">TonB box</keyword>
<comment type="similarity">
    <text evidence="8">Belongs to the TonB-dependent receptor family.</text>
</comment>
<dbReference type="InterPro" id="IPR036942">
    <property type="entry name" value="Beta-barrel_TonB_sf"/>
</dbReference>
<dbReference type="STRING" id="1235591.CAK95_14655"/>
<dbReference type="PANTHER" id="PTHR32552:SF82">
    <property type="entry name" value="FCUA PROTEIN"/>
    <property type="match status" value="1"/>
</dbReference>
<dbReference type="Gene3D" id="2.40.170.20">
    <property type="entry name" value="TonB-dependent receptor, beta-barrel domain"/>
    <property type="match status" value="1"/>
</dbReference>
<evidence type="ECO:0000313" key="10">
    <source>
        <dbReference type="EMBL" id="ARQ00180.1"/>
    </source>
</evidence>
<dbReference type="PANTHER" id="PTHR32552">
    <property type="entry name" value="FERRICHROME IRON RECEPTOR-RELATED"/>
    <property type="match status" value="1"/>
</dbReference>
<evidence type="ECO:0000256" key="1">
    <source>
        <dbReference type="ARBA" id="ARBA00004571"/>
    </source>
</evidence>
<proteinExistence type="inferred from homology"/>
<dbReference type="SUPFAM" id="SSF56935">
    <property type="entry name" value="Porins"/>
    <property type="match status" value="1"/>
</dbReference>
<name>A0A1W6ZS37_9HYPH</name>
<evidence type="ECO:0000256" key="8">
    <source>
        <dbReference type="PROSITE-ProRule" id="PRU01360"/>
    </source>
</evidence>
<dbReference type="EMBL" id="CP021112">
    <property type="protein sequence ID" value="ARQ00180.1"/>
    <property type="molecule type" value="Genomic_DNA"/>
</dbReference>
<dbReference type="InterPro" id="IPR039426">
    <property type="entry name" value="TonB-dep_rcpt-like"/>
</dbReference>
<evidence type="ECO:0000256" key="7">
    <source>
        <dbReference type="ARBA" id="ARBA00023237"/>
    </source>
</evidence>
<keyword evidence="11" id="KW-1185">Reference proteome</keyword>
<evidence type="ECO:0000256" key="3">
    <source>
        <dbReference type="ARBA" id="ARBA00022452"/>
    </source>
</evidence>
<evidence type="ECO:0000256" key="2">
    <source>
        <dbReference type="ARBA" id="ARBA00022448"/>
    </source>
</evidence>
<dbReference type="PROSITE" id="PS52016">
    <property type="entry name" value="TONB_DEPENDENT_REC_3"/>
    <property type="match status" value="1"/>
</dbReference>
<dbReference type="KEGG" id="psin:CAK95_14655"/>
<accession>A0A1W6ZS37</accession>
<sequence>MQQRRSKRPVSVIGGVRRTQIDQSNFDIVTGQQLSGSSASAVTPSIAGLIKITPWLALYGNYIEALERGGVAPPGTVNVGQTFPALVSKQHEFGAKFDFQILGATFAYYNINKANQYIDTATNIFTQDGRQENRGYEVTIFGEPIKGIRFVAGASFIDAVQLQTDSGEFDGKKVTSVPDSEYRLAAEVDLPFVPGFTVTGAIYHTGPAPYNNANTFDVPSWTRFDLGARYVYYVDQVKMTARFNVESLTNEAYWIAGYGSGGLAQSGARRYVASLTASF</sequence>
<dbReference type="GO" id="GO:0009279">
    <property type="term" value="C:cell outer membrane"/>
    <property type="evidence" value="ECO:0007669"/>
    <property type="project" value="UniProtKB-SubCell"/>
</dbReference>
<gene>
    <name evidence="10" type="ORF">CAK95_14655</name>
</gene>
<organism evidence="10 11">
    <name type="scientific">Pseudorhodoplanes sinuspersici</name>
    <dbReference type="NCBI Taxonomy" id="1235591"/>
    <lineage>
        <taxon>Bacteria</taxon>
        <taxon>Pseudomonadati</taxon>
        <taxon>Pseudomonadota</taxon>
        <taxon>Alphaproteobacteria</taxon>
        <taxon>Hyphomicrobiales</taxon>
        <taxon>Pseudorhodoplanes</taxon>
    </lineage>
</organism>
<protein>
    <recommendedName>
        <fullName evidence="9">TonB-dependent receptor-like beta-barrel domain-containing protein</fullName>
    </recommendedName>
</protein>
<keyword evidence="6 8" id="KW-0472">Membrane</keyword>
<evidence type="ECO:0000256" key="4">
    <source>
        <dbReference type="ARBA" id="ARBA00022692"/>
    </source>
</evidence>
<keyword evidence="4 8" id="KW-0812">Transmembrane</keyword>
<evidence type="ECO:0000259" key="9">
    <source>
        <dbReference type="Pfam" id="PF00593"/>
    </source>
</evidence>
<dbReference type="OrthoDB" id="9760333at2"/>
<evidence type="ECO:0000256" key="6">
    <source>
        <dbReference type="ARBA" id="ARBA00023136"/>
    </source>
</evidence>
<evidence type="ECO:0000256" key="5">
    <source>
        <dbReference type="ARBA" id="ARBA00023077"/>
    </source>
</evidence>
<keyword evidence="7 8" id="KW-0998">Cell outer membrane</keyword>